<feature type="transmembrane region" description="Helical" evidence="4">
    <location>
        <begin position="1499"/>
        <end position="1520"/>
    </location>
</feature>
<evidence type="ECO:0000256" key="2">
    <source>
        <dbReference type="PROSITE-ProRule" id="PRU00076"/>
    </source>
</evidence>
<protein>
    <recommendedName>
        <fullName evidence="6">EGF-like domain-containing protein</fullName>
    </recommendedName>
</protein>
<feature type="domain" description="EGF-like" evidence="6">
    <location>
        <begin position="957"/>
        <end position="995"/>
    </location>
</feature>
<dbReference type="InterPro" id="IPR002049">
    <property type="entry name" value="LE_dom"/>
</dbReference>
<evidence type="ECO:0000256" key="1">
    <source>
        <dbReference type="ARBA" id="ARBA00022729"/>
    </source>
</evidence>
<dbReference type="InterPro" id="IPR028994">
    <property type="entry name" value="Integrin_alpha_N"/>
</dbReference>
<dbReference type="InParanoid" id="F0XXP1"/>
<dbReference type="InterPro" id="IPR013517">
    <property type="entry name" value="FG-GAP"/>
</dbReference>
<evidence type="ECO:0000259" key="6">
    <source>
        <dbReference type="PROSITE" id="PS50026"/>
    </source>
</evidence>
<name>F0XXP1_AURAN</name>
<dbReference type="CDD" id="cd00055">
    <property type="entry name" value="EGF_Lam"/>
    <property type="match status" value="1"/>
</dbReference>
<keyword evidence="8" id="KW-1185">Reference proteome</keyword>
<dbReference type="KEGG" id="aaf:AURANDRAFT_61267"/>
<feature type="disulfide bond" evidence="2">
    <location>
        <begin position="920"/>
        <end position="929"/>
    </location>
</feature>
<evidence type="ECO:0000313" key="8">
    <source>
        <dbReference type="Proteomes" id="UP000002729"/>
    </source>
</evidence>
<dbReference type="SMART" id="SM01411">
    <property type="entry name" value="Ephrin_rec_like"/>
    <property type="match status" value="3"/>
</dbReference>
<keyword evidence="2" id="KW-0245">EGF-like domain</keyword>
<dbReference type="GeneID" id="20223393"/>
<evidence type="ECO:0000256" key="3">
    <source>
        <dbReference type="SAM" id="MobiDB-lite"/>
    </source>
</evidence>
<proteinExistence type="predicted"/>
<feature type="transmembrane region" description="Helical" evidence="4">
    <location>
        <begin position="1350"/>
        <end position="1374"/>
    </location>
</feature>
<organism evidence="8">
    <name type="scientific">Aureococcus anophagefferens</name>
    <name type="common">Harmful bloom alga</name>
    <dbReference type="NCBI Taxonomy" id="44056"/>
    <lineage>
        <taxon>Eukaryota</taxon>
        <taxon>Sar</taxon>
        <taxon>Stramenopiles</taxon>
        <taxon>Ochrophyta</taxon>
        <taxon>Pelagophyceae</taxon>
        <taxon>Pelagomonadales</taxon>
        <taxon>Pelagomonadaceae</taxon>
        <taxon>Aureococcus</taxon>
    </lineage>
</organism>
<dbReference type="Gene3D" id="2.130.10.130">
    <property type="entry name" value="Integrin alpha, N-terminal"/>
    <property type="match status" value="3"/>
</dbReference>
<sequence>MRARFLVLVGLRAASPCFDVVLLDSFGDGWQGAAVVVTRAKDALSPPLLVGQLASGYSETVELCLADGCYDVAVGEDLYASEVSVVVDGRATAGAPANASFAVEAGRVGAWGSCATRAPTLTAAPSASARPTAAPSHPCAEIVLRDSYGDGWQGAALAIARGAVTVFTGALASGDEAVDFACLDDGCYAAALGNDTYPSEVSATVGGHALAGAPAAADFLLAAGVVVAWGTCDTPAPTATASPSAAPTAGPTAPPTTAGPSVAPTSRPTAAPSLTAAPTATRAPTKTPWWHHWITSATPFCRLGDASLCAGNHHFLVEVTQHGPFEAVPANWTAPALADLDGDGDVDLVAAGAAGAAYWENDPDPRGTPAFAAAADNPFADVATSEWSSLVLGDVDGDGDLDLLVNGDVDGDGYVFGIRYWENVGSSRSPAFAEADDNPFAGVEIAFFSRPALADLDGDADLDLVVVHDADDDGLGELYYYEHVGQTRRPAYELRAASPVAGIALDSYYGELDFGDVDGDGDLDLALGDRAGALRFFDNQGSSAAADLVEMTGAASPVHGVDTVGWSSPTWVDLDGDGDLDLAVHARGGAEHDYAAALRYFDDLSSAARARFTLLADTADPFAGVAAGSFSMPAFGDTDGDGDLDLVLGERLGSPVGWGNVGSPTAPDFSVSDKARPVYMGAGQALAFAPALGDVDGDGDLDLVLGAASGGLYLLRNVGGASGAAFTTVKAEYDPFDGLAVGGYSMPALGDVDGDGDLDAFVGAADGSVAYWENAGTRHAPAYEARAGLANPLRALDVGAYAAPALGDLDGDGDLDLVVGAEDGSFWFFYSDGAAPPSFQYVNANVFFAGAEALGANLDYAAPALADVDGDGDVDLVVGGEGGDLHLYANGFCTKEADDCSGNGFCDATHRPYYGAVCRCLSGFTGAQCGECQRGFWGNACDLCPEGGGEDRDAPRIVDTCGVAGSGRSRGACDEGFAGTGACACVEPFHGANCTLGECPSGTFEDDAQSADGLFRRAACVGCDQGRYSNEADGRPLICLPCAEPSTTIGASSTSCDACVAGHYMSRDGDCEYCDEDGHVCDVAGITVATLVVRRGHWRGSAATTTTYACPRSKNCKGGAAAGDDLCRGDSKGVLCNACRAGHYRVASGGQRGKCLPCDAVSAESVALCLLMAFAALGALALVARRRARGAAARRERREGTWRSLLPASWRSWGSKRIKPYDADRKKRPSDDAARAVVDAAALAVAEAAQAQQQWVRDTMEAAGGQAATLAKALRVEQLYLPSEHRRWYRETAKTLWLAGQVAVLFLKLEKVDIPRPFSWVVAGLEFVTLEPLTSLFFSPCAIFDHYTSVTLTTLVPVLFGVVAAAAAVGVFLFNPESDWRAVRRRCGKNYVTALLLFHPMVCIHIIGHFHCDGPFVVAGGRRRHVLASDYAVSCDGAIWHLYAAYAGLMLAAFVVGAPLAALAALRRNRPAGRVAPPSELAKLDGALASLTQRYTPQFWWFEAVAVLVRLLFGGLTVIFVPNAPALRVALCLFGVSAYLWFTAAFRPVARASSHVVESLAYAMLWFLALYATVSETRAGDSVKGACSAALFVFVVAVCGLTRHIKSNEGDFKLGDAILRREPFAAAKFEAATSRSSKLLYDCVSHAASEIVDAPDPAGMAYLRAHLVALGSVWEDRVAAAEACRARRDALEAQLARLGGAPGPPEAQLARLFGDAAPVAVSTRRRRSMEDLRAFTRRGAAPDRGPGSPEAAALGFGDVLELVAETTWSRFEVLRLDALWAMNGTSEVMARRCASFLAAEPWGSDLRGLANVEAPAAQPPLERPDLRAALDGLATARARAAHRAALDRGCLAELLRALAAASYGDFEAHLRRLVPGARTYGEDTGAEPGSPLAAVKPPPARAWGARCALKCARDMSVKAAPRMTAKIAEACEGGGGDWPHCARVTDALRASVLCDDAEAFWHCFLAIRGDPADEAQTLRVVRLRNKLGAGKTPFNLHVNGLFRPSALADPILVEIQIWATPIMALNDVSHAQYEVVRAGAPGDI</sequence>
<feature type="chain" id="PRO_5003264197" description="EGF-like domain-containing protein" evidence="5">
    <location>
        <begin position="17"/>
        <end position="2044"/>
    </location>
</feature>
<dbReference type="PROSITE" id="PS00022">
    <property type="entry name" value="EGF_1"/>
    <property type="match status" value="2"/>
</dbReference>
<keyword evidence="4" id="KW-0472">Membrane</keyword>
<dbReference type="SUPFAM" id="SSF69318">
    <property type="entry name" value="Integrin alpha N-terminal domain"/>
    <property type="match status" value="2"/>
</dbReference>
<feature type="domain" description="EGF-like" evidence="6">
    <location>
        <begin position="889"/>
        <end position="930"/>
    </location>
</feature>
<accession>F0XXP1</accession>
<dbReference type="OMA" id="TIEISAC"/>
<feature type="transmembrane region" description="Helical" evidence="4">
    <location>
        <begin position="1556"/>
        <end position="1574"/>
    </location>
</feature>
<dbReference type="RefSeq" id="XP_009033369.1">
    <property type="nucleotide sequence ID" value="XM_009035121.1"/>
</dbReference>
<keyword evidence="1 5" id="KW-0732">Signal</keyword>
<feature type="transmembrane region" description="Helical" evidence="4">
    <location>
        <begin position="1318"/>
        <end position="1338"/>
    </location>
</feature>
<feature type="signal peptide" evidence="5">
    <location>
        <begin position="1"/>
        <end position="16"/>
    </location>
</feature>
<dbReference type="Pfam" id="PF13517">
    <property type="entry name" value="FG-GAP_3"/>
    <property type="match status" value="4"/>
</dbReference>
<feature type="transmembrane region" description="Helical" evidence="4">
    <location>
        <begin position="1165"/>
        <end position="1184"/>
    </location>
</feature>
<dbReference type="EMBL" id="GL833121">
    <property type="protein sequence ID" value="EGB12317.1"/>
    <property type="molecule type" value="Genomic_DNA"/>
</dbReference>
<gene>
    <name evidence="7" type="ORF">AURANDRAFT_61267</name>
</gene>
<dbReference type="InterPro" id="IPR000742">
    <property type="entry name" value="EGF"/>
</dbReference>
<feature type="transmembrane region" description="Helical" evidence="4">
    <location>
        <begin position="1395"/>
        <end position="1418"/>
    </location>
</feature>
<keyword evidence="4" id="KW-0812">Transmembrane</keyword>
<feature type="transmembrane region" description="Helical" evidence="4">
    <location>
        <begin position="1438"/>
        <end position="1466"/>
    </location>
</feature>
<dbReference type="PANTHER" id="PTHR46580">
    <property type="entry name" value="SENSOR KINASE-RELATED"/>
    <property type="match status" value="1"/>
</dbReference>
<feature type="region of interest" description="Disordered" evidence="3">
    <location>
        <begin position="237"/>
        <end position="283"/>
    </location>
</feature>
<keyword evidence="4" id="KW-1133">Transmembrane helix</keyword>
<keyword evidence="2" id="KW-1015">Disulfide bond</keyword>
<dbReference type="PROSITE" id="PS50026">
    <property type="entry name" value="EGF_3"/>
    <property type="match status" value="2"/>
</dbReference>
<reference evidence="7 8" key="1">
    <citation type="journal article" date="2011" name="Proc. Natl. Acad. Sci. U.S.A.">
        <title>Niche of harmful alga Aureococcus anophagefferens revealed through ecogenomics.</title>
        <authorList>
            <person name="Gobler C.J."/>
            <person name="Berry D.L."/>
            <person name="Dyhrman S.T."/>
            <person name="Wilhelm S.W."/>
            <person name="Salamov A."/>
            <person name="Lobanov A.V."/>
            <person name="Zhang Y."/>
            <person name="Collier J.L."/>
            <person name="Wurch L.L."/>
            <person name="Kustka A.B."/>
            <person name="Dill B.D."/>
            <person name="Shah M."/>
            <person name="VerBerkmoes N.C."/>
            <person name="Kuo A."/>
            <person name="Terry A."/>
            <person name="Pangilinan J."/>
            <person name="Lindquist E.A."/>
            <person name="Lucas S."/>
            <person name="Paulsen I.T."/>
            <person name="Hattenrath-Lehmann T.K."/>
            <person name="Talmage S.C."/>
            <person name="Walker E.A."/>
            <person name="Koch F."/>
            <person name="Burson A.M."/>
            <person name="Marcoval M.A."/>
            <person name="Tang Y.Z."/>
            <person name="Lecleir G.R."/>
            <person name="Coyne K.J."/>
            <person name="Berg G.M."/>
            <person name="Bertrand E.M."/>
            <person name="Saito M.A."/>
            <person name="Gladyshev V.N."/>
            <person name="Grigoriev I.V."/>
        </authorList>
    </citation>
    <scope>NUCLEOTIDE SEQUENCE [LARGE SCALE GENOMIC DNA]</scope>
    <source>
        <strain evidence="8">CCMP 1984</strain>
    </source>
</reference>
<feature type="disulfide bond" evidence="2">
    <location>
        <begin position="985"/>
        <end position="994"/>
    </location>
</feature>
<dbReference type="Proteomes" id="UP000002729">
    <property type="component" value="Unassembled WGS sequence"/>
</dbReference>
<evidence type="ECO:0000256" key="4">
    <source>
        <dbReference type="SAM" id="Phobius"/>
    </source>
</evidence>
<comment type="caution">
    <text evidence="2">Lacks conserved residue(s) required for the propagation of feature annotation.</text>
</comment>
<dbReference type="PROSITE" id="PS01186">
    <property type="entry name" value="EGF_2"/>
    <property type="match status" value="1"/>
</dbReference>
<evidence type="ECO:0000313" key="7">
    <source>
        <dbReference type="EMBL" id="EGB12317.1"/>
    </source>
</evidence>
<dbReference type="OrthoDB" id="19138at2759"/>
<evidence type="ECO:0000256" key="5">
    <source>
        <dbReference type="SAM" id="SignalP"/>
    </source>
</evidence>
<feature type="transmembrane region" description="Helical" evidence="4">
    <location>
        <begin position="1526"/>
        <end position="1544"/>
    </location>
</feature>
<dbReference type="PROSITE" id="PS01248">
    <property type="entry name" value="EGF_LAM_1"/>
    <property type="match status" value="1"/>
</dbReference>